<accession>A0AAV3Y3F4</accession>
<keyword evidence="2" id="KW-1185">Reference proteome</keyword>
<evidence type="ECO:0000313" key="1">
    <source>
        <dbReference type="EMBL" id="GFN76857.1"/>
    </source>
</evidence>
<evidence type="ECO:0000313" key="2">
    <source>
        <dbReference type="Proteomes" id="UP000735302"/>
    </source>
</evidence>
<dbReference type="AlphaFoldDB" id="A0AAV3Y3F4"/>
<dbReference type="EMBL" id="BLXT01000427">
    <property type="protein sequence ID" value="GFN76857.1"/>
    <property type="molecule type" value="Genomic_DNA"/>
</dbReference>
<reference evidence="1 2" key="1">
    <citation type="journal article" date="2021" name="Elife">
        <title>Chloroplast acquisition without the gene transfer in kleptoplastic sea slugs, Plakobranchus ocellatus.</title>
        <authorList>
            <person name="Maeda T."/>
            <person name="Takahashi S."/>
            <person name="Yoshida T."/>
            <person name="Shimamura S."/>
            <person name="Takaki Y."/>
            <person name="Nagai Y."/>
            <person name="Toyoda A."/>
            <person name="Suzuki Y."/>
            <person name="Arimoto A."/>
            <person name="Ishii H."/>
            <person name="Satoh N."/>
            <person name="Nishiyama T."/>
            <person name="Hasebe M."/>
            <person name="Maruyama T."/>
            <person name="Minagawa J."/>
            <person name="Obokata J."/>
            <person name="Shigenobu S."/>
        </authorList>
    </citation>
    <scope>NUCLEOTIDE SEQUENCE [LARGE SCALE GENOMIC DNA]</scope>
</reference>
<name>A0AAV3Y3F4_9GAST</name>
<sequence>MATIARKYSYWGVNPLTVQTPDSLFTIPGGSSPFHSLLDCTGSHNYRVGFLCRDHPQKVISGFQALRRVRAPVAGRLNLRQRCLFKSQSGLAIHYAYNY</sequence>
<organism evidence="1 2">
    <name type="scientific">Plakobranchus ocellatus</name>
    <dbReference type="NCBI Taxonomy" id="259542"/>
    <lineage>
        <taxon>Eukaryota</taxon>
        <taxon>Metazoa</taxon>
        <taxon>Spiralia</taxon>
        <taxon>Lophotrochozoa</taxon>
        <taxon>Mollusca</taxon>
        <taxon>Gastropoda</taxon>
        <taxon>Heterobranchia</taxon>
        <taxon>Euthyneura</taxon>
        <taxon>Panpulmonata</taxon>
        <taxon>Sacoglossa</taxon>
        <taxon>Placobranchoidea</taxon>
        <taxon>Plakobranchidae</taxon>
        <taxon>Plakobranchus</taxon>
    </lineage>
</organism>
<proteinExistence type="predicted"/>
<dbReference type="Proteomes" id="UP000735302">
    <property type="component" value="Unassembled WGS sequence"/>
</dbReference>
<comment type="caution">
    <text evidence="1">The sequence shown here is derived from an EMBL/GenBank/DDBJ whole genome shotgun (WGS) entry which is preliminary data.</text>
</comment>
<gene>
    <name evidence="1" type="ORF">PoB_000336300</name>
</gene>
<protein>
    <submittedName>
        <fullName evidence="1">Uncharacterized protein</fullName>
    </submittedName>
</protein>